<dbReference type="GO" id="GO:0045039">
    <property type="term" value="P:protein insertion into mitochondrial inner membrane"/>
    <property type="evidence" value="ECO:0007669"/>
    <property type="project" value="TreeGrafter"/>
</dbReference>
<dbReference type="Proteomes" id="UP000616885">
    <property type="component" value="Unassembled WGS sequence"/>
</dbReference>
<evidence type="ECO:0000256" key="1">
    <source>
        <dbReference type="ARBA" id="ARBA00004572"/>
    </source>
</evidence>
<comment type="caution">
    <text evidence="12">The sequence shown here is derived from an EMBL/GenBank/DDBJ whole genome shotgun (WGS) entry which is preliminary data.</text>
</comment>
<evidence type="ECO:0000256" key="5">
    <source>
        <dbReference type="ARBA" id="ARBA00022803"/>
    </source>
</evidence>
<keyword evidence="7" id="KW-0496">Mitochondrion</keyword>
<dbReference type="PROSITE" id="PS50005">
    <property type="entry name" value="TPR"/>
    <property type="match status" value="3"/>
</dbReference>
<evidence type="ECO:0000256" key="7">
    <source>
        <dbReference type="ARBA" id="ARBA00023128"/>
    </source>
</evidence>
<evidence type="ECO:0000256" key="10">
    <source>
        <dbReference type="PROSITE-ProRule" id="PRU00339"/>
    </source>
</evidence>
<evidence type="ECO:0000256" key="9">
    <source>
        <dbReference type="ARBA" id="ARBA00038030"/>
    </source>
</evidence>
<evidence type="ECO:0000313" key="12">
    <source>
        <dbReference type="EMBL" id="KAF9747086.1"/>
    </source>
</evidence>
<sequence length="621" mass="68719">MSNPLPSVAPNPPTAAIPVDPSSSVWDRISSWASENKAAVYTIAGVVVAVTGAGAVYYLTSDSSKNDASPKLSKKERRKRKEAERKAAEAKEAPSAAQSKSASVETESELPEVDENSVLSLTQEQREEYAAKLKAAGNKAYGDKAYNKAIDLYTKAIICKPDPVFYSNRAACHSALSEWDKVIEDTTAAINMDPEYVKAINRRATAYEHQKKYSEALLDFTASCIIDNFKSESTAQAVERLLKAFAEQKAKEMMASRPVKMPSPIFVGNYLQSFREKPRPDGLEDNVELSAETGKGQLQLGLQGLEKKTGDGYEEARVAFEKALELGDLGEHEALAYNMRGTVRTLLGNHAEATKDFDRSIELDPGMIQSYIKRASISLELGDPIKAEEEFAKALEQDREDPDIYYHRAQAHFIKGDLSDAQKDYQKSIDLDKDFIFSHIQLGVTQYKMGSIASSMATFRRCIKNFPKIPDVYNYYGELLLDQGNFSEAVEKFDVAMEMEKQTKPMSMNVLPLINKALALFQWKQDFKEAENLCQKALIIDPECDIAVATMAQLLLQQNNVPGALKYFERAAELARTEGEIVNALSYAEATRTQVQVTEKYPKLAAKLSAGGPPGLRMPAA</sequence>
<comment type="subcellular location">
    <subcellularLocation>
        <location evidence="1">Mitochondrion outer membrane</location>
        <topology evidence="1">Single-pass membrane protein</topology>
    </subcellularLocation>
</comment>
<dbReference type="SUPFAM" id="SSF48452">
    <property type="entry name" value="TPR-like"/>
    <property type="match status" value="3"/>
</dbReference>
<dbReference type="InterPro" id="IPR005687">
    <property type="entry name" value="Tom70"/>
</dbReference>
<dbReference type="EMBL" id="JADCTT010000010">
    <property type="protein sequence ID" value="KAF9747086.1"/>
    <property type="molecule type" value="Genomic_DNA"/>
</dbReference>
<evidence type="ECO:0000313" key="13">
    <source>
        <dbReference type="Proteomes" id="UP000616885"/>
    </source>
</evidence>
<organism evidence="12 13">
    <name type="scientific">Bionectria ochroleuca</name>
    <name type="common">Gliocladium roseum</name>
    <dbReference type="NCBI Taxonomy" id="29856"/>
    <lineage>
        <taxon>Eukaryota</taxon>
        <taxon>Fungi</taxon>
        <taxon>Dikarya</taxon>
        <taxon>Ascomycota</taxon>
        <taxon>Pezizomycotina</taxon>
        <taxon>Sordariomycetes</taxon>
        <taxon>Hypocreomycetidae</taxon>
        <taxon>Hypocreales</taxon>
        <taxon>Bionectriaceae</taxon>
        <taxon>Clonostachys</taxon>
    </lineage>
</organism>
<keyword evidence="4" id="KW-1000">Mitochondrion outer membrane</keyword>
<accession>A0A8H7N4C4</accession>
<dbReference type="PANTHER" id="PTHR46208:SF1">
    <property type="entry name" value="MITOCHONDRIAL IMPORT RECEPTOR SUBUNIT TOM70"/>
    <property type="match status" value="1"/>
</dbReference>
<feature type="repeat" description="TPR" evidence="10">
    <location>
        <begin position="470"/>
        <end position="503"/>
    </location>
</feature>
<keyword evidence="5 10" id="KW-0802">TPR repeat</keyword>
<evidence type="ECO:0000256" key="2">
    <source>
        <dbReference type="ARBA" id="ARBA00022692"/>
    </source>
</evidence>
<evidence type="ECO:0000256" key="8">
    <source>
        <dbReference type="ARBA" id="ARBA00023136"/>
    </source>
</evidence>
<feature type="region of interest" description="Disordered" evidence="11">
    <location>
        <begin position="1"/>
        <end position="22"/>
    </location>
</feature>
<evidence type="ECO:0000256" key="6">
    <source>
        <dbReference type="ARBA" id="ARBA00022989"/>
    </source>
</evidence>
<feature type="compositionally biased region" description="Low complexity" evidence="11">
    <location>
        <begin position="93"/>
        <end position="103"/>
    </location>
</feature>
<dbReference type="InterPro" id="IPR019734">
    <property type="entry name" value="TPR_rpt"/>
</dbReference>
<dbReference type="Gene3D" id="1.25.40.10">
    <property type="entry name" value="Tetratricopeptide repeat domain"/>
    <property type="match status" value="2"/>
</dbReference>
<feature type="region of interest" description="Disordered" evidence="11">
    <location>
        <begin position="63"/>
        <end position="118"/>
    </location>
</feature>
<dbReference type="GO" id="GO:0005741">
    <property type="term" value="C:mitochondrial outer membrane"/>
    <property type="evidence" value="ECO:0007669"/>
    <property type="project" value="UniProtKB-SubCell"/>
</dbReference>
<feature type="repeat" description="TPR" evidence="10">
    <location>
        <begin position="334"/>
        <end position="367"/>
    </location>
</feature>
<feature type="repeat" description="TPR" evidence="10">
    <location>
        <begin position="402"/>
        <end position="435"/>
    </location>
</feature>
<keyword evidence="2" id="KW-0812">Transmembrane</keyword>
<feature type="compositionally biased region" description="Acidic residues" evidence="11">
    <location>
        <begin position="106"/>
        <end position="115"/>
    </location>
</feature>
<dbReference type="PANTHER" id="PTHR46208">
    <property type="entry name" value="MITOCHONDRIAL IMPORT RECEPTOR SUBUNIT TOM70"/>
    <property type="match status" value="1"/>
</dbReference>
<feature type="compositionally biased region" description="Basic and acidic residues" evidence="11">
    <location>
        <begin position="81"/>
        <end position="92"/>
    </location>
</feature>
<proteinExistence type="inferred from homology"/>
<dbReference type="NCBIfam" id="TIGR00990">
    <property type="entry name" value="3a0801s09"/>
    <property type="match status" value="1"/>
</dbReference>
<dbReference type="GO" id="GO:0030150">
    <property type="term" value="P:protein import into mitochondrial matrix"/>
    <property type="evidence" value="ECO:0007669"/>
    <property type="project" value="TreeGrafter"/>
</dbReference>
<name>A0A8H7N4C4_BIOOC</name>
<comment type="similarity">
    <text evidence="9">Belongs to the Tom70 family.</text>
</comment>
<gene>
    <name evidence="12" type="ORF">IM811_002420</name>
</gene>
<dbReference type="GO" id="GO:0030943">
    <property type="term" value="F:mitochondrion targeting sequence binding"/>
    <property type="evidence" value="ECO:0007669"/>
    <property type="project" value="TreeGrafter"/>
</dbReference>
<keyword evidence="3" id="KW-0677">Repeat</keyword>
<evidence type="ECO:0000256" key="4">
    <source>
        <dbReference type="ARBA" id="ARBA00022787"/>
    </source>
</evidence>
<dbReference type="SMART" id="SM00028">
    <property type="entry name" value="TPR"/>
    <property type="match status" value="10"/>
</dbReference>
<evidence type="ECO:0000256" key="3">
    <source>
        <dbReference type="ARBA" id="ARBA00022737"/>
    </source>
</evidence>
<evidence type="ECO:0000256" key="11">
    <source>
        <dbReference type="SAM" id="MobiDB-lite"/>
    </source>
</evidence>
<protein>
    <submittedName>
        <fullName evidence="12">Uncharacterized protein</fullName>
    </submittedName>
</protein>
<dbReference type="AlphaFoldDB" id="A0A8H7N4C4"/>
<keyword evidence="8" id="KW-0472">Membrane</keyword>
<dbReference type="GO" id="GO:0015450">
    <property type="term" value="F:protein-transporting ATPase activity"/>
    <property type="evidence" value="ECO:0007669"/>
    <property type="project" value="InterPro"/>
</dbReference>
<dbReference type="Pfam" id="PF14559">
    <property type="entry name" value="TPR_19"/>
    <property type="match status" value="1"/>
</dbReference>
<dbReference type="Pfam" id="PF13432">
    <property type="entry name" value="TPR_16"/>
    <property type="match status" value="3"/>
</dbReference>
<reference evidence="12" key="1">
    <citation type="submission" date="2020-10" db="EMBL/GenBank/DDBJ databases">
        <title>High-Quality Genome Resource of Clonostachys rosea strain S41 by Oxford Nanopore Long-Read Sequencing.</title>
        <authorList>
            <person name="Wang H."/>
        </authorList>
    </citation>
    <scope>NUCLEOTIDE SEQUENCE</scope>
    <source>
        <strain evidence="12">S41</strain>
    </source>
</reference>
<dbReference type="GO" id="GO:0006886">
    <property type="term" value="P:intracellular protein transport"/>
    <property type="evidence" value="ECO:0007669"/>
    <property type="project" value="InterPro"/>
</dbReference>
<keyword evidence="6" id="KW-1133">Transmembrane helix</keyword>
<dbReference type="InterPro" id="IPR011990">
    <property type="entry name" value="TPR-like_helical_dom_sf"/>
</dbReference>